<dbReference type="NCBIfam" id="TIGR02473">
    <property type="entry name" value="flagell_FliJ"/>
    <property type="match status" value="1"/>
</dbReference>
<dbReference type="GO" id="GO:0044781">
    <property type="term" value="P:bacterial-type flagellum organization"/>
    <property type="evidence" value="ECO:0007669"/>
    <property type="project" value="UniProtKB-KW"/>
</dbReference>
<dbReference type="STRING" id="87626.PTD2_11979"/>
<evidence type="ECO:0000256" key="8">
    <source>
        <dbReference type="ARBA" id="ARBA00022927"/>
    </source>
</evidence>
<reference evidence="11 12" key="1">
    <citation type="submission" date="2006-02" db="EMBL/GenBank/DDBJ databases">
        <authorList>
            <person name="Moran M.A."/>
            <person name="Kjelleberg S."/>
            <person name="Egan S."/>
            <person name="Saunders N."/>
            <person name="Thomas T."/>
            <person name="Ferriera S."/>
            <person name="Johnson J."/>
            <person name="Kravitz S."/>
            <person name="Halpern A."/>
            <person name="Remington K."/>
            <person name="Beeson K."/>
            <person name="Tran B."/>
            <person name="Rogers Y.-H."/>
            <person name="Friedman R."/>
            <person name="Venter J.C."/>
        </authorList>
    </citation>
    <scope>NUCLEOTIDE SEQUENCE [LARGE SCALE GENOMIC DNA]</scope>
    <source>
        <strain evidence="11 12">D2</strain>
    </source>
</reference>
<dbReference type="Proteomes" id="UP000006201">
    <property type="component" value="Unassembled WGS sequence"/>
</dbReference>
<keyword evidence="10" id="KW-1006">Bacterial flagellum protein export</keyword>
<dbReference type="GO" id="GO:0006935">
    <property type="term" value="P:chemotaxis"/>
    <property type="evidence" value="ECO:0007669"/>
    <property type="project" value="UniProtKB-KW"/>
</dbReference>
<organism evidence="11 12">
    <name type="scientific">Pseudoalteromonas tunicata D2</name>
    <dbReference type="NCBI Taxonomy" id="87626"/>
    <lineage>
        <taxon>Bacteria</taxon>
        <taxon>Pseudomonadati</taxon>
        <taxon>Pseudomonadota</taxon>
        <taxon>Gammaproteobacteria</taxon>
        <taxon>Alteromonadales</taxon>
        <taxon>Pseudoalteromonadaceae</taxon>
        <taxon>Pseudoalteromonas</taxon>
    </lineage>
</organism>
<dbReference type="PANTHER" id="PTHR38786">
    <property type="entry name" value="FLAGELLAR FLIJ PROTEIN"/>
    <property type="match status" value="1"/>
</dbReference>
<evidence type="ECO:0000256" key="7">
    <source>
        <dbReference type="ARBA" id="ARBA00022795"/>
    </source>
</evidence>
<evidence type="ECO:0000256" key="4">
    <source>
        <dbReference type="ARBA" id="ARBA00022448"/>
    </source>
</evidence>
<evidence type="ECO:0000256" key="5">
    <source>
        <dbReference type="ARBA" id="ARBA00022475"/>
    </source>
</evidence>
<evidence type="ECO:0000256" key="2">
    <source>
        <dbReference type="ARBA" id="ARBA00010004"/>
    </source>
</evidence>
<name>A4C6D0_9GAMM</name>
<keyword evidence="11" id="KW-0966">Cell projection</keyword>
<dbReference type="GO" id="GO:0005886">
    <property type="term" value="C:plasma membrane"/>
    <property type="evidence" value="ECO:0007669"/>
    <property type="project" value="UniProtKB-SubCell"/>
</dbReference>
<dbReference type="AlphaFoldDB" id="A4C6D0"/>
<proteinExistence type="inferred from homology"/>
<keyword evidence="8" id="KW-0653">Protein transport</keyword>
<keyword evidence="9" id="KW-0472">Membrane</keyword>
<evidence type="ECO:0000256" key="6">
    <source>
        <dbReference type="ARBA" id="ARBA00022500"/>
    </source>
</evidence>
<evidence type="ECO:0000313" key="12">
    <source>
        <dbReference type="Proteomes" id="UP000006201"/>
    </source>
</evidence>
<gene>
    <name evidence="11" type="ORF">PTD2_11979</name>
</gene>
<evidence type="ECO:0000256" key="1">
    <source>
        <dbReference type="ARBA" id="ARBA00004413"/>
    </source>
</evidence>
<keyword evidence="11" id="KW-0969">Cilium</keyword>
<dbReference type="RefSeq" id="WP_009837408.1">
    <property type="nucleotide sequence ID" value="NZ_AAOH01000002.1"/>
</dbReference>
<dbReference type="GO" id="GO:0015031">
    <property type="term" value="P:protein transport"/>
    <property type="evidence" value="ECO:0007669"/>
    <property type="project" value="UniProtKB-KW"/>
</dbReference>
<dbReference type="Gene3D" id="1.10.287.1700">
    <property type="match status" value="1"/>
</dbReference>
<dbReference type="PANTHER" id="PTHR38786:SF1">
    <property type="entry name" value="FLAGELLAR FLIJ PROTEIN"/>
    <property type="match status" value="1"/>
</dbReference>
<sequence length="150" mass="17423">MASKQLGLVLKINKDQEEARRAEYLKAQQYLLESQTKLTGLSDFRLDYMKQLHERGKQGLGSDKFNQFQLFIAKIESAMVQQNQVINTAKQVVEQRKSLWLAQQTKTSAIAKLIEKQDVKIQQKLQKDEQKMLDEYSTNAFMRLKKATLV</sequence>
<dbReference type="HOGENOM" id="CLU_119965_3_2_6"/>
<comment type="subcellular location">
    <subcellularLocation>
        <location evidence="1">Cell membrane</location>
        <topology evidence="1">Peripheral membrane protein</topology>
        <orientation evidence="1">Cytoplasmic side</orientation>
    </subcellularLocation>
</comment>
<accession>A4C6D0</accession>
<dbReference type="GO" id="GO:0071973">
    <property type="term" value="P:bacterial-type flagellum-dependent cell motility"/>
    <property type="evidence" value="ECO:0007669"/>
    <property type="project" value="InterPro"/>
</dbReference>
<dbReference type="EMBL" id="AAOH01000002">
    <property type="protein sequence ID" value="EAR29534.1"/>
    <property type="molecule type" value="Genomic_DNA"/>
</dbReference>
<comment type="caution">
    <text evidence="11">The sequence shown here is derived from an EMBL/GenBank/DDBJ whole genome shotgun (WGS) entry which is preliminary data.</text>
</comment>
<dbReference type="InterPro" id="IPR053716">
    <property type="entry name" value="Flag_assembly_chemotaxis_eff"/>
</dbReference>
<dbReference type="Pfam" id="PF02050">
    <property type="entry name" value="FliJ"/>
    <property type="match status" value="1"/>
</dbReference>
<keyword evidence="12" id="KW-1185">Reference proteome</keyword>
<dbReference type="InterPro" id="IPR052570">
    <property type="entry name" value="FliJ"/>
</dbReference>
<keyword evidence="6" id="KW-0145">Chemotaxis</keyword>
<keyword evidence="5" id="KW-1003">Cell membrane</keyword>
<keyword evidence="11" id="KW-0282">Flagellum</keyword>
<dbReference type="eggNOG" id="COG2882">
    <property type="taxonomic scope" value="Bacteria"/>
</dbReference>
<dbReference type="InterPro" id="IPR012823">
    <property type="entry name" value="Flagell_FliJ"/>
</dbReference>
<evidence type="ECO:0000313" key="11">
    <source>
        <dbReference type="EMBL" id="EAR29534.1"/>
    </source>
</evidence>
<evidence type="ECO:0000256" key="10">
    <source>
        <dbReference type="ARBA" id="ARBA00023225"/>
    </source>
</evidence>
<evidence type="ECO:0000256" key="3">
    <source>
        <dbReference type="ARBA" id="ARBA00020392"/>
    </source>
</evidence>
<keyword evidence="4" id="KW-0813">Transport</keyword>
<evidence type="ECO:0000256" key="9">
    <source>
        <dbReference type="ARBA" id="ARBA00023136"/>
    </source>
</evidence>
<protein>
    <recommendedName>
        <fullName evidence="3">Flagellar FliJ protein</fullName>
    </recommendedName>
</protein>
<keyword evidence="7" id="KW-1005">Bacterial flagellum biogenesis</keyword>
<comment type="similarity">
    <text evidence="2">Belongs to the FliJ family.</text>
</comment>
<dbReference type="GO" id="GO:0009288">
    <property type="term" value="C:bacterial-type flagellum"/>
    <property type="evidence" value="ECO:0007669"/>
    <property type="project" value="InterPro"/>
</dbReference>
<dbReference type="OrthoDB" id="7063004at2"/>